<reference evidence="3 5" key="1">
    <citation type="submission" date="2017-07" db="EMBL/GenBank/DDBJ databases">
        <title>Tamlnaduibacter salinus (Mi-7) genome sequencing.</title>
        <authorList>
            <person name="Verma A."/>
            <person name="Krishnamurthi S."/>
        </authorList>
    </citation>
    <scope>NUCLEOTIDE SEQUENCE [LARGE SCALE GENOMIC DNA]</scope>
    <source>
        <strain evidence="3 5">Mi-7</strain>
    </source>
</reference>
<dbReference type="RefSeq" id="WP_095609706.1">
    <property type="nucleotide sequence ID" value="NZ_NMPM01000008.1"/>
</dbReference>
<dbReference type="EMBL" id="QEKQ01000001">
    <property type="protein sequence ID" value="PVY79003.1"/>
    <property type="molecule type" value="Genomic_DNA"/>
</dbReference>
<dbReference type="InterPro" id="IPR029063">
    <property type="entry name" value="SAM-dependent_MTases_sf"/>
</dbReference>
<evidence type="ECO:0000259" key="2">
    <source>
        <dbReference type="Pfam" id="PF13649"/>
    </source>
</evidence>
<feature type="compositionally biased region" description="Basic and acidic residues" evidence="1">
    <location>
        <begin position="234"/>
        <end position="244"/>
    </location>
</feature>
<dbReference type="Pfam" id="PF13649">
    <property type="entry name" value="Methyltransf_25"/>
    <property type="match status" value="1"/>
</dbReference>
<comment type="caution">
    <text evidence="3">The sequence shown here is derived from an EMBL/GenBank/DDBJ whole genome shotgun (WGS) entry which is preliminary data.</text>
</comment>
<organism evidence="3 5">
    <name type="scientific">Tamilnaduibacter salinus</name>
    <dbReference type="NCBI Taxonomy" id="1484056"/>
    <lineage>
        <taxon>Bacteria</taxon>
        <taxon>Pseudomonadati</taxon>
        <taxon>Pseudomonadota</taxon>
        <taxon>Gammaproteobacteria</taxon>
        <taxon>Pseudomonadales</taxon>
        <taxon>Marinobacteraceae</taxon>
        <taxon>Tamilnaduibacter</taxon>
    </lineage>
</organism>
<name>A0A2A2I7Y9_9GAMM</name>
<proteinExistence type="predicted"/>
<keyword evidence="3" id="KW-0808">Transferase</keyword>
<evidence type="ECO:0000256" key="1">
    <source>
        <dbReference type="SAM" id="MobiDB-lite"/>
    </source>
</evidence>
<dbReference type="GO" id="GO:0008168">
    <property type="term" value="F:methyltransferase activity"/>
    <property type="evidence" value="ECO:0007669"/>
    <property type="project" value="UniProtKB-KW"/>
</dbReference>
<dbReference type="Gene3D" id="3.40.50.150">
    <property type="entry name" value="Vaccinia Virus protein VP39"/>
    <property type="match status" value="1"/>
</dbReference>
<feature type="region of interest" description="Disordered" evidence="1">
    <location>
        <begin position="215"/>
        <end position="244"/>
    </location>
</feature>
<dbReference type="OrthoDB" id="8385759at2"/>
<sequence length="244" mass="27538">MQDKYKYIGPLYDFLSAIYSGRNIHRCKNAMLDSSRIQPGTRVLFAGVGHGRDAIHAAELGADVTVVDISETMLKQFGHLQEKEAPHLSIRQVHDDILAVGEPGGYDMVVANFFLNVFDESTMLEVLEHLVKLARTDGDVVVGDFCYPTGNVFLRAFKQFYWYAAASIFWVLANNPWHSIYNYPRYMRELGLDIVEMRHFKLLNVNCYSSILGRKRASRPGTPPTQEQAGNAERTSDRLAMDGA</sequence>
<dbReference type="Proteomes" id="UP000218332">
    <property type="component" value="Unassembled WGS sequence"/>
</dbReference>
<protein>
    <submittedName>
        <fullName evidence="4">Demethylmenaquinone methyltransferase/2-methoxy-6-polyprenyl-1,4-benzoquinol methylase</fullName>
    </submittedName>
    <submittedName>
        <fullName evidence="3">SAM-dependent methyltransferase</fullName>
    </submittedName>
</protein>
<evidence type="ECO:0000313" key="5">
    <source>
        <dbReference type="Proteomes" id="UP000218332"/>
    </source>
</evidence>
<dbReference type="CDD" id="cd02440">
    <property type="entry name" value="AdoMet_MTases"/>
    <property type="match status" value="1"/>
</dbReference>
<dbReference type="AlphaFoldDB" id="A0A2A2I7Y9"/>
<feature type="domain" description="Methyltransferase" evidence="2">
    <location>
        <begin position="43"/>
        <end position="138"/>
    </location>
</feature>
<gene>
    <name evidence="4" type="ORF">C8D92_101209</name>
    <name evidence="3" type="ORF">CF392_01550</name>
</gene>
<reference evidence="4 6" key="2">
    <citation type="submission" date="2018-04" db="EMBL/GenBank/DDBJ databases">
        <title>Genomic Encyclopedia of Type Strains, Phase IV (KMG-IV): sequencing the most valuable type-strain genomes for metagenomic binning, comparative biology and taxonomic classification.</title>
        <authorList>
            <person name="Goeker M."/>
        </authorList>
    </citation>
    <scope>NUCLEOTIDE SEQUENCE [LARGE SCALE GENOMIC DNA]</scope>
    <source>
        <strain evidence="4 6">DSM 28688</strain>
    </source>
</reference>
<keyword evidence="5" id="KW-1185">Reference proteome</keyword>
<dbReference type="InterPro" id="IPR041698">
    <property type="entry name" value="Methyltransf_25"/>
</dbReference>
<dbReference type="EMBL" id="NMPM01000008">
    <property type="protein sequence ID" value="PAV27163.1"/>
    <property type="molecule type" value="Genomic_DNA"/>
</dbReference>
<dbReference type="Proteomes" id="UP000245887">
    <property type="component" value="Unassembled WGS sequence"/>
</dbReference>
<accession>A0A2A2I7Y9</accession>
<evidence type="ECO:0000313" key="3">
    <source>
        <dbReference type="EMBL" id="PAV27163.1"/>
    </source>
</evidence>
<keyword evidence="3" id="KW-0489">Methyltransferase</keyword>
<evidence type="ECO:0000313" key="4">
    <source>
        <dbReference type="EMBL" id="PVY79003.1"/>
    </source>
</evidence>
<evidence type="ECO:0000313" key="6">
    <source>
        <dbReference type="Proteomes" id="UP000245887"/>
    </source>
</evidence>
<dbReference type="GO" id="GO:0032259">
    <property type="term" value="P:methylation"/>
    <property type="evidence" value="ECO:0007669"/>
    <property type="project" value="UniProtKB-KW"/>
</dbReference>
<dbReference type="SUPFAM" id="SSF53335">
    <property type="entry name" value="S-adenosyl-L-methionine-dependent methyltransferases"/>
    <property type="match status" value="1"/>
</dbReference>